<dbReference type="Proteomes" id="UP000095349">
    <property type="component" value="Chromosome"/>
</dbReference>
<evidence type="ECO:0000313" key="3">
    <source>
        <dbReference type="Proteomes" id="UP000095349"/>
    </source>
</evidence>
<organism evidence="2 3">
    <name type="scientific">Streptomyces rubrolavendulae</name>
    <dbReference type="NCBI Taxonomy" id="285473"/>
    <lineage>
        <taxon>Bacteria</taxon>
        <taxon>Bacillati</taxon>
        <taxon>Actinomycetota</taxon>
        <taxon>Actinomycetes</taxon>
        <taxon>Kitasatosporales</taxon>
        <taxon>Streptomycetaceae</taxon>
        <taxon>Streptomyces</taxon>
    </lineage>
</organism>
<name>A0A1D8FZ00_9ACTN</name>
<dbReference type="RefSeq" id="WP_085921279.1">
    <property type="nucleotide sequence ID" value="NZ_CP017316.1"/>
</dbReference>
<dbReference type="EMBL" id="CP017316">
    <property type="protein sequence ID" value="AOT58437.1"/>
    <property type="molecule type" value="Genomic_DNA"/>
</dbReference>
<proteinExistence type="predicted"/>
<dbReference type="STRING" id="285473.A4G23_01247"/>
<reference evidence="2 3" key="1">
    <citation type="submission" date="2016-09" db="EMBL/GenBank/DDBJ databases">
        <title>Streptomyces rubrolavendulae MJM4426 Genome sequencing and assembly.</title>
        <authorList>
            <person name="Kim J.-G."/>
        </authorList>
    </citation>
    <scope>NUCLEOTIDE SEQUENCE [LARGE SCALE GENOMIC DNA]</scope>
    <source>
        <strain evidence="2 3">MJM4426</strain>
    </source>
</reference>
<dbReference type="PATRIC" id="fig|285473.5.peg.1296"/>
<evidence type="ECO:0000256" key="1">
    <source>
        <dbReference type="SAM" id="MobiDB-lite"/>
    </source>
</evidence>
<evidence type="ECO:0000313" key="2">
    <source>
        <dbReference type="EMBL" id="AOT58437.1"/>
    </source>
</evidence>
<keyword evidence="3" id="KW-1185">Reference proteome</keyword>
<sequence length="54" mass="6193">MAKNKKSERQQRQGERGAQQSHDTSMERQAEQRASQVTPADVAQKGRQKRFGHN</sequence>
<dbReference type="AlphaFoldDB" id="A0A1D8FZ00"/>
<gene>
    <name evidence="2" type="ORF">A4G23_01247</name>
</gene>
<evidence type="ECO:0008006" key="4">
    <source>
        <dbReference type="Google" id="ProtNLM"/>
    </source>
</evidence>
<dbReference type="KEGG" id="srn:A4G23_01247"/>
<feature type="region of interest" description="Disordered" evidence="1">
    <location>
        <begin position="1"/>
        <end position="54"/>
    </location>
</feature>
<protein>
    <recommendedName>
        <fullName evidence="4">Small hydrophilic protein</fullName>
    </recommendedName>
</protein>
<accession>A0A1D8FZ00</accession>
<dbReference type="GeneID" id="91407042"/>
<feature type="compositionally biased region" description="Basic and acidic residues" evidence="1">
    <location>
        <begin position="1"/>
        <end position="15"/>
    </location>
</feature>